<evidence type="ECO:0000313" key="2">
    <source>
        <dbReference type="Proteomes" id="UP001234178"/>
    </source>
</evidence>
<proteinExistence type="predicted"/>
<reference evidence="1 2" key="1">
    <citation type="journal article" date="2023" name="Nucleic Acids Res.">
        <title>The hologenome of Daphnia magna reveals possible DNA methylation and microbiome-mediated evolution of the host genome.</title>
        <authorList>
            <person name="Chaturvedi A."/>
            <person name="Li X."/>
            <person name="Dhandapani V."/>
            <person name="Marshall H."/>
            <person name="Kissane S."/>
            <person name="Cuenca-Cambronero M."/>
            <person name="Asole G."/>
            <person name="Calvet F."/>
            <person name="Ruiz-Romero M."/>
            <person name="Marangio P."/>
            <person name="Guigo R."/>
            <person name="Rago D."/>
            <person name="Mirbahai L."/>
            <person name="Eastwood N."/>
            <person name="Colbourne J.K."/>
            <person name="Zhou J."/>
            <person name="Mallon E."/>
            <person name="Orsini L."/>
        </authorList>
    </citation>
    <scope>NUCLEOTIDE SEQUENCE [LARGE SCALE GENOMIC DNA]</scope>
    <source>
        <strain evidence="1">LRV0_1</strain>
    </source>
</reference>
<dbReference type="Proteomes" id="UP001234178">
    <property type="component" value="Unassembled WGS sequence"/>
</dbReference>
<sequence length="78" mass="8044">MPCFSFTCDDELFFKWKLVLHLQVEDGAGVGAGAGGVGGGGAVAGKENGEAVGYQLAQLQDLEYGTILKVGGREVLVV</sequence>
<keyword evidence="2" id="KW-1185">Reference proteome</keyword>
<dbReference type="EMBL" id="JAOYFB010000039">
    <property type="protein sequence ID" value="KAK4030486.1"/>
    <property type="molecule type" value="Genomic_DNA"/>
</dbReference>
<protein>
    <submittedName>
        <fullName evidence="1">Uncharacterized protein</fullName>
    </submittedName>
</protein>
<evidence type="ECO:0000313" key="1">
    <source>
        <dbReference type="EMBL" id="KAK4030486.1"/>
    </source>
</evidence>
<organism evidence="1 2">
    <name type="scientific">Daphnia magna</name>
    <dbReference type="NCBI Taxonomy" id="35525"/>
    <lineage>
        <taxon>Eukaryota</taxon>
        <taxon>Metazoa</taxon>
        <taxon>Ecdysozoa</taxon>
        <taxon>Arthropoda</taxon>
        <taxon>Crustacea</taxon>
        <taxon>Branchiopoda</taxon>
        <taxon>Diplostraca</taxon>
        <taxon>Cladocera</taxon>
        <taxon>Anomopoda</taxon>
        <taxon>Daphniidae</taxon>
        <taxon>Daphnia</taxon>
    </lineage>
</organism>
<name>A0ABR0AZC5_9CRUS</name>
<gene>
    <name evidence="1" type="ORF">OUZ56_023722</name>
</gene>
<accession>A0ABR0AZC5</accession>
<comment type="caution">
    <text evidence="1">The sequence shown here is derived from an EMBL/GenBank/DDBJ whole genome shotgun (WGS) entry which is preliminary data.</text>
</comment>